<feature type="transmembrane region" description="Helical" evidence="1">
    <location>
        <begin position="115"/>
        <end position="133"/>
    </location>
</feature>
<dbReference type="AlphaFoldDB" id="A0A0J1FNQ4"/>
<reference evidence="3 4" key="1">
    <citation type="journal article" date="2015" name="Genome Announc.">
        <title>Draft Genome Sequence of Burkholderia sp. Strain PML1(12), an Ectomycorrhizosphere-Inhabiting Bacterium with Effective Mineral-Weathering Ability.</title>
        <authorList>
            <person name="Uroz S."/>
            <person name="Oger P."/>
        </authorList>
    </citation>
    <scope>NUCLEOTIDE SEQUENCE [LARGE SCALE GENOMIC DNA]</scope>
    <source>
        <strain evidence="4">PML1(12)</strain>
    </source>
</reference>
<evidence type="ECO:0000313" key="4">
    <source>
        <dbReference type="Proteomes" id="UP000035963"/>
    </source>
</evidence>
<gene>
    <name evidence="3" type="ORF">EOS_36510</name>
</gene>
<dbReference type="PATRIC" id="fig|908627.4.peg.8175"/>
<dbReference type="InterPro" id="IPR036938">
    <property type="entry name" value="PAP2/HPO_sf"/>
</dbReference>
<feature type="transmembrane region" description="Helical" evidence="1">
    <location>
        <begin position="31"/>
        <end position="49"/>
    </location>
</feature>
<feature type="transmembrane region" description="Helical" evidence="1">
    <location>
        <begin position="164"/>
        <end position="179"/>
    </location>
</feature>
<evidence type="ECO:0000313" key="3">
    <source>
        <dbReference type="EMBL" id="KLU21373.1"/>
    </source>
</evidence>
<dbReference type="SMART" id="SM00014">
    <property type="entry name" value="acidPPc"/>
    <property type="match status" value="1"/>
</dbReference>
<accession>A0A0J1FNQ4</accession>
<keyword evidence="1" id="KW-1133">Transmembrane helix</keyword>
<evidence type="ECO:0000256" key="1">
    <source>
        <dbReference type="SAM" id="Phobius"/>
    </source>
</evidence>
<keyword evidence="1" id="KW-0472">Membrane</keyword>
<dbReference type="OrthoDB" id="9801622at2"/>
<dbReference type="Pfam" id="PF01569">
    <property type="entry name" value="PAP2"/>
    <property type="match status" value="1"/>
</dbReference>
<keyword evidence="1" id="KW-0812">Transmembrane</keyword>
<dbReference type="PANTHER" id="PTHR14969">
    <property type="entry name" value="SPHINGOSINE-1-PHOSPHATE PHOSPHOHYDROLASE"/>
    <property type="match status" value="1"/>
</dbReference>
<comment type="caution">
    <text evidence="3">The sequence shown here is derived from an EMBL/GenBank/DDBJ whole genome shotgun (WGS) entry which is preliminary data.</text>
</comment>
<dbReference type="Gene3D" id="1.20.144.10">
    <property type="entry name" value="Phosphatidic acid phosphatase type 2/haloperoxidase"/>
    <property type="match status" value="1"/>
</dbReference>
<keyword evidence="4" id="KW-1185">Reference proteome</keyword>
<dbReference type="RefSeq" id="WP_047897090.1">
    <property type="nucleotide sequence ID" value="NZ_AEJF01000223.1"/>
</dbReference>
<proteinExistence type="predicted"/>
<dbReference type="InterPro" id="IPR000326">
    <property type="entry name" value="PAP2/HPO"/>
</dbReference>
<sequence length="233" mass="26142">MNKFDAVIQTLIARNAFTSPEINRVIGAVEGLYLAKGLLLVAALWWIWFQPSDRNRWQREMVVATVAAGLVALAVGRALAYFLPFRLRPRFDPQLNLPFPAGAKVDAVLRTWSSFPSDHAMLWMAVAMGIFLVRRREGIAALAYTALLICAPRVYLGLHYPTDVIVGALLGIFITYLLTRESIRPVIAGPVLQLVDRYPGPCYALAFIFLFELVTQFDEIRLIVQYITKAHGH</sequence>
<protein>
    <submittedName>
        <fullName evidence="3">Phosphoesterase</fullName>
    </submittedName>
</protein>
<organism evidence="3 4">
    <name type="scientific">Caballeronia mineralivorans PML1(12)</name>
    <dbReference type="NCBI Taxonomy" id="908627"/>
    <lineage>
        <taxon>Bacteria</taxon>
        <taxon>Pseudomonadati</taxon>
        <taxon>Pseudomonadota</taxon>
        <taxon>Betaproteobacteria</taxon>
        <taxon>Burkholderiales</taxon>
        <taxon>Burkholderiaceae</taxon>
        <taxon>Caballeronia</taxon>
    </lineage>
</organism>
<name>A0A0J1FNQ4_9BURK</name>
<evidence type="ECO:0000259" key="2">
    <source>
        <dbReference type="SMART" id="SM00014"/>
    </source>
</evidence>
<dbReference type="EMBL" id="AEJF01000223">
    <property type="protein sequence ID" value="KLU21373.1"/>
    <property type="molecule type" value="Genomic_DNA"/>
</dbReference>
<feature type="transmembrane region" description="Helical" evidence="1">
    <location>
        <begin position="61"/>
        <end position="83"/>
    </location>
</feature>
<dbReference type="PANTHER" id="PTHR14969:SF13">
    <property type="entry name" value="AT30094P"/>
    <property type="match status" value="1"/>
</dbReference>
<dbReference type="SUPFAM" id="SSF48317">
    <property type="entry name" value="Acid phosphatase/Vanadium-dependent haloperoxidase"/>
    <property type="match status" value="1"/>
</dbReference>
<dbReference type="Proteomes" id="UP000035963">
    <property type="component" value="Unassembled WGS sequence"/>
</dbReference>
<feature type="domain" description="Phosphatidic acid phosphatase type 2/haloperoxidase" evidence="2">
    <location>
        <begin position="61"/>
        <end position="179"/>
    </location>
</feature>